<proteinExistence type="predicted"/>
<sequence length="258" mass="29534">MFCLAILLVGCSTQPKEYGVFLGIDSEEMHRLDKYDIVVIEPSAFSAEQIDKLHAEGKTVYGYINVGAIEEFRPYYDRFQDLFLGIYEDWPDERWIDVSSPLWQNFVIDGLGKDYAAMGLDGFFLDNTDVYYHFPEDDVFQGLCTIMKGLKSYGLPLIINGGDPFVSRCMEEDTALSLFDGINQETVFTSIDFTNQTYGQQSEADTEYFQEYLSKAKEYGLSVYLLEYRADSTLSKQIDAYCAKNGFIWYNADGVELR</sequence>
<evidence type="ECO:0000259" key="1">
    <source>
        <dbReference type="Pfam" id="PF03537"/>
    </source>
</evidence>
<dbReference type="PANTHER" id="PTHR35882">
    <property type="entry name" value="PELA"/>
    <property type="match status" value="1"/>
</dbReference>
<dbReference type="InterPro" id="IPR004352">
    <property type="entry name" value="GH114_TIM-barrel"/>
</dbReference>
<evidence type="ECO:0000313" key="2">
    <source>
        <dbReference type="EMBL" id="ACV23220.1"/>
    </source>
</evidence>
<dbReference type="SUPFAM" id="SSF51445">
    <property type="entry name" value="(Trans)glycosidases"/>
    <property type="match status" value="1"/>
</dbReference>
<dbReference type="Proteomes" id="UP000002026">
    <property type="component" value="Chromosome"/>
</dbReference>
<organism evidence="2 3">
    <name type="scientific">Slackia heliotrinireducens (strain ATCC 29202 / DSM 20476 / NCTC 11029 / RHS 1)</name>
    <name type="common">Peptococcus heliotrinreducens</name>
    <dbReference type="NCBI Taxonomy" id="471855"/>
    <lineage>
        <taxon>Bacteria</taxon>
        <taxon>Bacillati</taxon>
        <taxon>Actinomycetota</taxon>
        <taxon>Coriobacteriia</taxon>
        <taxon>Eggerthellales</taxon>
        <taxon>Eggerthellaceae</taxon>
        <taxon>Slackia</taxon>
    </lineage>
</organism>
<dbReference type="Gene3D" id="3.20.20.70">
    <property type="entry name" value="Aldolase class I"/>
    <property type="match status" value="1"/>
</dbReference>
<dbReference type="AlphaFoldDB" id="C7N0Z8"/>
<accession>C7N0Z8</accession>
<dbReference type="HOGENOM" id="CLU_094223_0_0_11"/>
<dbReference type="EMBL" id="CP001684">
    <property type="protein sequence ID" value="ACV23220.1"/>
    <property type="molecule type" value="Genomic_DNA"/>
</dbReference>
<dbReference type="InterPro" id="IPR017853">
    <property type="entry name" value="GH"/>
</dbReference>
<evidence type="ECO:0000313" key="3">
    <source>
        <dbReference type="Proteomes" id="UP000002026"/>
    </source>
</evidence>
<dbReference type="STRING" id="471855.Shel_22100"/>
<gene>
    <name evidence="2" type="ordered locus">Shel_22100</name>
</gene>
<dbReference type="KEGG" id="shi:Shel_22100"/>
<dbReference type="PANTHER" id="PTHR35882:SF2">
    <property type="entry name" value="PELA"/>
    <property type="match status" value="1"/>
</dbReference>
<dbReference type="InterPro" id="IPR013785">
    <property type="entry name" value="Aldolase_TIM"/>
</dbReference>
<keyword evidence="3" id="KW-1185">Reference proteome</keyword>
<reference evidence="2 3" key="1">
    <citation type="journal article" date="2009" name="Stand. Genomic Sci.">
        <title>Complete genome sequence of Slackia heliotrinireducens type strain (RHS 1).</title>
        <authorList>
            <person name="Pukall R."/>
            <person name="Lapidus A."/>
            <person name="Nolan M."/>
            <person name="Copeland A."/>
            <person name="Glavina Del Rio T."/>
            <person name="Lucas S."/>
            <person name="Chen F."/>
            <person name="Tice H."/>
            <person name="Cheng J.F."/>
            <person name="Chertkov O."/>
            <person name="Bruce D."/>
            <person name="Goodwin L."/>
            <person name="Kuske C."/>
            <person name="Brettin T."/>
            <person name="Detter J.C."/>
            <person name="Han C."/>
            <person name="Pitluck S."/>
            <person name="Pati A."/>
            <person name="Mavrommatis K."/>
            <person name="Ivanova N."/>
            <person name="Ovchinnikova G."/>
            <person name="Chen A."/>
            <person name="Palaniappan K."/>
            <person name="Schneider S."/>
            <person name="Rohde M."/>
            <person name="Chain P."/>
            <person name="D'haeseleer P."/>
            <person name="Goker M."/>
            <person name="Bristow J."/>
            <person name="Eisen J.A."/>
            <person name="Markowitz V."/>
            <person name="Kyrpides N.C."/>
            <person name="Klenk H.P."/>
            <person name="Hugenholtz P."/>
        </authorList>
    </citation>
    <scope>NUCLEOTIDE SEQUENCE [LARGE SCALE GENOMIC DNA]</scope>
    <source>
        <strain evidence="3">ATCC 29202 / DSM 20476 / NCTC 11029 / RHS 1</strain>
    </source>
</reference>
<dbReference type="Pfam" id="PF03537">
    <property type="entry name" value="Glyco_hydro_114"/>
    <property type="match status" value="1"/>
</dbReference>
<feature type="domain" description="Glycoside-hydrolase family GH114 TIM-barrel" evidence="1">
    <location>
        <begin position="32"/>
        <end position="250"/>
    </location>
</feature>
<dbReference type="eggNOG" id="COG3868">
    <property type="taxonomic scope" value="Bacteria"/>
</dbReference>
<name>C7N0Z8_SLAHD</name>
<protein>
    <submittedName>
        <fullName evidence="2">Uncharacterized conserved protein</fullName>
    </submittedName>
</protein>